<name>A0ABM4C7Y1_HYDVU</name>
<keyword evidence="1" id="KW-1185">Reference proteome</keyword>
<evidence type="ECO:0000313" key="1">
    <source>
        <dbReference type="Proteomes" id="UP001652625"/>
    </source>
</evidence>
<dbReference type="PANTHER" id="PTHR34914">
    <property type="entry name" value="LYMPHOCYTE EXPANSION MOLECULE"/>
    <property type="match status" value="1"/>
</dbReference>
<dbReference type="GeneID" id="100215216"/>
<reference evidence="2" key="1">
    <citation type="submission" date="2025-08" db="UniProtKB">
        <authorList>
            <consortium name="RefSeq"/>
        </authorList>
    </citation>
    <scope>IDENTIFICATION</scope>
</reference>
<dbReference type="Pfam" id="PF07004">
    <property type="entry name" value="SHIPPO-rpt"/>
    <property type="match status" value="3"/>
</dbReference>
<dbReference type="PANTHER" id="PTHR34914:SF1">
    <property type="entry name" value="LYMPHOCYTE EXPANSION MOLECULE"/>
    <property type="match status" value="1"/>
</dbReference>
<protein>
    <submittedName>
        <fullName evidence="2">Ciliary microtubule-associated protein 2 isoform X3</fullName>
    </submittedName>
</protein>
<evidence type="ECO:0000313" key="2">
    <source>
        <dbReference type="RefSeq" id="XP_065657723.1"/>
    </source>
</evidence>
<dbReference type="InterPro" id="IPR033557">
    <property type="entry name" value="CIMAP2"/>
</dbReference>
<sequence length="392" mass="43877">MVLATRSLDLLSDTKFEVAGIHPTRKLPGTFTQVSYDKKSMSPLNRKLGPGTYNLDYGGFSEKSIQERSSGPGWEIGYKLAQEAMIPHFLFCNEWDKKQMLKKQLGPGTYNVHDSFYDLSNKPRSIKGVCQTAAKRFDISEKNTVPGPGTYGIGGIPHAAMEEKEKKSPGIIGILDSASSGKRCATEIGSGLCPGQYNYKSFTDELRERLVSKRGPYDLFTGDRNALISVGRFSAHINNQMEPGMYKCKSFLDPDDHKKTHGKFSKVQRMPTVPTERIYCKTLSQWPRNANEPGPGSYDPRDVRQLVYCSRPAFGSSASRVDKNAESLFLGSYGTVGPGRYEVCRHSKNSNGNRSVFISNTKRWDASRDIFLMERIRSKNTLSKTNKRILSF</sequence>
<organism evidence="1 2">
    <name type="scientific">Hydra vulgaris</name>
    <name type="common">Hydra</name>
    <name type="synonym">Hydra attenuata</name>
    <dbReference type="NCBI Taxonomy" id="6087"/>
    <lineage>
        <taxon>Eukaryota</taxon>
        <taxon>Metazoa</taxon>
        <taxon>Cnidaria</taxon>
        <taxon>Hydrozoa</taxon>
        <taxon>Hydroidolina</taxon>
        <taxon>Anthoathecata</taxon>
        <taxon>Aplanulata</taxon>
        <taxon>Hydridae</taxon>
        <taxon>Hydra</taxon>
    </lineage>
</organism>
<dbReference type="RefSeq" id="XP_065657723.1">
    <property type="nucleotide sequence ID" value="XM_065801651.1"/>
</dbReference>
<dbReference type="Proteomes" id="UP001652625">
    <property type="component" value="Chromosome 07"/>
</dbReference>
<proteinExistence type="predicted"/>
<accession>A0ABM4C7Y1</accession>
<dbReference type="InterPro" id="IPR010736">
    <property type="entry name" value="SHIPPO-rpt"/>
</dbReference>
<gene>
    <name evidence="2" type="primary">LOC100215216</name>
</gene>